<feature type="domain" description="HSF-type DNA-binding" evidence="3">
    <location>
        <begin position="9"/>
        <end position="103"/>
    </location>
</feature>
<dbReference type="FunFam" id="1.10.10.10:FF:001086">
    <property type="entry name" value="Uncharacterized protein"/>
    <property type="match status" value="1"/>
</dbReference>
<proteinExistence type="inferred from homology"/>
<sequence>MDQKNKQYKTIKFIEVTYEMLNQKENSDIIRWDEDGMRIQILDRELLQELVLPKYFRHANYSSFLRQLNMYGFKSSKDQYGSITYYHPSFAKQKVLMRNIYKKKHQQEDKNDTNSFFIDQSELHNQIKALQCEQVKIQQKLLSSIEYQIKIKHSIKLFLQTQLSLAQEGEKNCRLFIESIRYLVKGMNCESQNTFELLLKQLFPQFVQEYPQQIQVINEMEEQSIQYLFSPTPFGRIDFDQENISFTQTSLELEREFSGFGFEL</sequence>
<comment type="similarity">
    <text evidence="2">Belongs to the HSF family.</text>
</comment>
<dbReference type="InterPro" id="IPR000232">
    <property type="entry name" value="HSF_DNA-bd"/>
</dbReference>
<dbReference type="Pfam" id="PF00447">
    <property type="entry name" value="HSF_DNA-bind"/>
    <property type="match status" value="1"/>
</dbReference>
<gene>
    <name evidence="4" type="ORF">PPRIM_AZ9-3.1.T0570174</name>
</gene>
<dbReference type="OMA" id="TYYHPSF"/>
<keyword evidence="1" id="KW-0238">DNA-binding</keyword>
<accession>A0A8S1MEI1</accession>
<dbReference type="GO" id="GO:0043565">
    <property type="term" value="F:sequence-specific DNA binding"/>
    <property type="evidence" value="ECO:0007669"/>
    <property type="project" value="InterPro"/>
</dbReference>
<evidence type="ECO:0000256" key="2">
    <source>
        <dbReference type="RuleBase" id="RU004020"/>
    </source>
</evidence>
<evidence type="ECO:0000313" key="5">
    <source>
        <dbReference type="Proteomes" id="UP000688137"/>
    </source>
</evidence>
<dbReference type="PANTHER" id="PTHR10015:SF206">
    <property type="entry name" value="HSF-TYPE DNA-BINDING DOMAIN-CONTAINING PROTEIN"/>
    <property type="match status" value="1"/>
</dbReference>
<dbReference type="GO" id="GO:0003700">
    <property type="term" value="F:DNA-binding transcription factor activity"/>
    <property type="evidence" value="ECO:0007669"/>
    <property type="project" value="InterPro"/>
</dbReference>
<organism evidence="4 5">
    <name type="scientific">Paramecium primaurelia</name>
    <dbReference type="NCBI Taxonomy" id="5886"/>
    <lineage>
        <taxon>Eukaryota</taxon>
        <taxon>Sar</taxon>
        <taxon>Alveolata</taxon>
        <taxon>Ciliophora</taxon>
        <taxon>Intramacronucleata</taxon>
        <taxon>Oligohymenophorea</taxon>
        <taxon>Peniculida</taxon>
        <taxon>Parameciidae</taxon>
        <taxon>Paramecium</taxon>
    </lineage>
</organism>
<dbReference type="SMART" id="SM00415">
    <property type="entry name" value="HSF"/>
    <property type="match status" value="1"/>
</dbReference>
<evidence type="ECO:0000256" key="1">
    <source>
        <dbReference type="ARBA" id="ARBA00023125"/>
    </source>
</evidence>
<comment type="caution">
    <text evidence="4">The sequence shown here is derived from an EMBL/GenBank/DDBJ whole genome shotgun (WGS) entry which is preliminary data.</text>
</comment>
<protein>
    <recommendedName>
        <fullName evidence="3">HSF-type DNA-binding domain-containing protein</fullName>
    </recommendedName>
</protein>
<dbReference type="AlphaFoldDB" id="A0A8S1MEI1"/>
<reference evidence="4" key="1">
    <citation type="submission" date="2021-01" db="EMBL/GenBank/DDBJ databases">
        <authorList>
            <consortium name="Genoscope - CEA"/>
            <person name="William W."/>
        </authorList>
    </citation>
    <scope>NUCLEOTIDE SEQUENCE</scope>
</reference>
<dbReference type="EMBL" id="CAJJDM010000058">
    <property type="protein sequence ID" value="CAD8077022.1"/>
    <property type="molecule type" value="Genomic_DNA"/>
</dbReference>
<evidence type="ECO:0000259" key="3">
    <source>
        <dbReference type="SMART" id="SM00415"/>
    </source>
</evidence>
<keyword evidence="5" id="KW-1185">Reference proteome</keyword>
<evidence type="ECO:0000313" key="4">
    <source>
        <dbReference type="EMBL" id="CAD8077022.1"/>
    </source>
</evidence>
<name>A0A8S1MEI1_PARPR</name>
<dbReference type="Proteomes" id="UP000688137">
    <property type="component" value="Unassembled WGS sequence"/>
</dbReference>
<dbReference type="PANTHER" id="PTHR10015">
    <property type="entry name" value="HEAT SHOCK TRANSCRIPTION FACTOR"/>
    <property type="match status" value="1"/>
</dbReference>